<evidence type="ECO:0000313" key="3">
    <source>
        <dbReference type="Proteomes" id="UP000800038"/>
    </source>
</evidence>
<name>A0A6A5T2R1_9PLEO</name>
<gene>
    <name evidence="2" type="ORF">EJ02DRAFT_421247</name>
</gene>
<protein>
    <submittedName>
        <fullName evidence="2">Uncharacterized protein</fullName>
    </submittedName>
</protein>
<dbReference type="AlphaFoldDB" id="A0A6A5T2R1"/>
<keyword evidence="3" id="KW-1185">Reference proteome</keyword>
<reference evidence="2" key="1">
    <citation type="journal article" date="2020" name="Stud. Mycol.">
        <title>101 Dothideomycetes genomes: a test case for predicting lifestyles and emergence of pathogens.</title>
        <authorList>
            <person name="Haridas S."/>
            <person name="Albert R."/>
            <person name="Binder M."/>
            <person name="Bloem J."/>
            <person name="Labutti K."/>
            <person name="Salamov A."/>
            <person name="Andreopoulos B."/>
            <person name="Baker S."/>
            <person name="Barry K."/>
            <person name="Bills G."/>
            <person name="Bluhm B."/>
            <person name="Cannon C."/>
            <person name="Castanera R."/>
            <person name="Culley D."/>
            <person name="Daum C."/>
            <person name="Ezra D."/>
            <person name="Gonzalez J."/>
            <person name="Henrissat B."/>
            <person name="Kuo A."/>
            <person name="Liang C."/>
            <person name="Lipzen A."/>
            <person name="Lutzoni F."/>
            <person name="Magnuson J."/>
            <person name="Mondo S."/>
            <person name="Nolan M."/>
            <person name="Ohm R."/>
            <person name="Pangilinan J."/>
            <person name="Park H.-J."/>
            <person name="Ramirez L."/>
            <person name="Alfaro M."/>
            <person name="Sun H."/>
            <person name="Tritt A."/>
            <person name="Yoshinaga Y."/>
            <person name="Zwiers L.-H."/>
            <person name="Turgeon B."/>
            <person name="Goodwin S."/>
            <person name="Spatafora J."/>
            <person name="Crous P."/>
            <person name="Grigoriev I."/>
        </authorList>
    </citation>
    <scope>NUCLEOTIDE SEQUENCE</scope>
    <source>
        <strain evidence="2">CBS 161.51</strain>
    </source>
</reference>
<evidence type="ECO:0000313" key="2">
    <source>
        <dbReference type="EMBL" id="KAF1943397.1"/>
    </source>
</evidence>
<organism evidence="2 3">
    <name type="scientific">Clathrospora elynae</name>
    <dbReference type="NCBI Taxonomy" id="706981"/>
    <lineage>
        <taxon>Eukaryota</taxon>
        <taxon>Fungi</taxon>
        <taxon>Dikarya</taxon>
        <taxon>Ascomycota</taxon>
        <taxon>Pezizomycotina</taxon>
        <taxon>Dothideomycetes</taxon>
        <taxon>Pleosporomycetidae</taxon>
        <taxon>Pleosporales</taxon>
        <taxon>Diademaceae</taxon>
        <taxon>Clathrospora</taxon>
    </lineage>
</organism>
<proteinExistence type="predicted"/>
<dbReference type="EMBL" id="ML976025">
    <property type="protein sequence ID" value="KAF1943397.1"/>
    <property type="molecule type" value="Genomic_DNA"/>
</dbReference>
<dbReference type="Proteomes" id="UP000800038">
    <property type="component" value="Unassembled WGS sequence"/>
</dbReference>
<accession>A0A6A5T2R1</accession>
<sequence>MDDCYAPRTPLPLSKLHPKFFSFAARWSLLTLQPVNAILRSSGTDLEPQACCYPPSIQKRTNEFVFVGATPLTEPDRDALIAGIEDDKEIFTQLSQAMPSSQDTYKEMFYETDIDDAEILTQLSQEQHESTSHETPRTAENSPRDRGFGITYAEHS</sequence>
<evidence type="ECO:0000256" key="1">
    <source>
        <dbReference type="SAM" id="MobiDB-lite"/>
    </source>
</evidence>
<feature type="compositionally biased region" description="Basic and acidic residues" evidence="1">
    <location>
        <begin position="126"/>
        <end position="147"/>
    </location>
</feature>
<feature type="region of interest" description="Disordered" evidence="1">
    <location>
        <begin position="124"/>
        <end position="156"/>
    </location>
</feature>